<dbReference type="InterPro" id="IPR036264">
    <property type="entry name" value="Bact_exopeptidase_dim_dom"/>
</dbReference>
<protein>
    <submittedName>
        <fullName evidence="4">Amidohydrolase</fullName>
    </submittedName>
</protein>
<dbReference type="InterPro" id="IPR017439">
    <property type="entry name" value="Amidohydrolase"/>
</dbReference>
<feature type="domain" description="Peptidase M20 dimerisation" evidence="3">
    <location>
        <begin position="192"/>
        <end position="285"/>
    </location>
</feature>
<keyword evidence="2" id="KW-0479">Metal-binding</keyword>
<dbReference type="Proteomes" id="UP000199006">
    <property type="component" value="Unassembled WGS sequence"/>
</dbReference>
<feature type="binding site" evidence="2">
    <location>
        <position position="142"/>
    </location>
    <ligand>
        <name>Mn(2+)</name>
        <dbReference type="ChEBI" id="CHEBI:29035"/>
        <label>2</label>
    </ligand>
</feature>
<gene>
    <name evidence="4" type="ORF">SAMN02983006_00590</name>
</gene>
<dbReference type="STRING" id="29563.SAMN02983006_00590"/>
<dbReference type="SUPFAM" id="SSF53187">
    <property type="entry name" value="Zn-dependent exopeptidases"/>
    <property type="match status" value="1"/>
</dbReference>
<accession>A0A1I4G0E6</accession>
<dbReference type="InterPro" id="IPR002933">
    <property type="entry name" value="Peptidase_M20"/>
</dbReference>
<organism evidence="4 5">
    <name type="scientific">Halanaerobium salsuginis</name>
    <dbReference type="NCBI Taxonomy" id="29563"/>
    <lineage>
        <taxon>Bacteria</taxon>
        <taxon>Bacillati</taxon>
        <taxon>Bacillota</taxon>
        <taxon>Clostridia</taxon>
        <taxon>Halanaerobiales</taxon>
        <taxon>Halanaerobiaceae</taxon>
        <taxon>Halanaerobium</taxon>
    </lineage>
</organism>
<feature type="binding site" evidence="2">
    <location>
        <position position="106"/>
    </location>
    <ligand>
        <name>Mn(2+)</name>
        <dbReference type="ChEBI" id="CHEBI:29035"/>
        <label>2</label>
    </ligand>
</feature>
<dbReference type="GO" id="GO:0019877">
    <property type="term" value="P:diaminopimelate biosynthetic process"/>
    <property type="evidence" value="ECO:0007669"/>
    <property type="project" value="UniProtKB-ARBA"/>
</dbReference>
<dbReference type="PIRSF" id="PIRSF005962">
    <property type="entry name" value="Pept_M20D_amidohydro"/>
    <property type="match status" value="1"/>
</dbReference>
<sequence length="393" mass="42824">MNLKDSVTRQKDYLIKLRRDFHRHPEASWQETRTSKRIKTELNAAGLDFKEYAGTGVVATITGSKNVPDGKKLSTVALRADMDALAVTELRESDFKSENEGLMHACGHDGHTAMLLTAARILNSLRAEFYGTIKLIFQPAEEMVEGAAQLVAEGAVEDVDALLGIHLWSDLETGQINVEPGPRMASGDYVLVDFIGKGGHGSQPHQTIDPIPAAAAFALESQAVISREIDPLDPVVFTLGEIKSGSRFNIIPSRAHLEGTLRCFNEITRTAASRAIERYANQLAKSFRLDVKAEVKQGTPPTSNDPEIADLAASSAADVVGQVNLTKLAARTGSEDLAYYLKEVPGCLAFVGAGFADPKQNYPHHHPLFQINEASLLIGTELYLRFALDYLDK</sequence>
<keyword evidence="2" id="KW-0464">Manganese</keyword>
<dbReference type="RefSeq" id="WP_089859428.1">
    <property type="nucleotide sequence ID" value="NZ_FOTI01000004.1"/>
</dbReference>
<proteinExistence type="predicted"/>
<dbReference type="PANTHER" id="PTHR11014:SF63">
    <property type="entry name" value="METALLOPEPTIDASE, PUTATIVE (AFU_ORTHOLOGUE AFUA_6G09600)-RELATED"/>
    <property type="match status" value="1"/>
</dbReference>
<dbReference type="GO" id="GO:0050118">
    <property type="term" value="F:N-acetyldiaminopimelate deacetylase activity"/>
    <property type="evidence" value="ECO:0007669"/>
    <property type="project" value="UniProtKB-ARBA"/>
</dbReference>
<feature type="binding site" evidence="2">
    <location>
        <position position="365"/>
    </location>
    <ligand>
        <name>Mn(2+)</name>
        <dbReference type="ChEBI" id="CHEBI:29035"/>
        <label>2</label>
    </ligand>
</feature>
<dbReference type="AlphaFoldDB" id="A0A1I4G0E6"/>
<evidence type="ECO:0000259" key="3">
    <source>
        <dbReference type="Pfam" id="PF07687"/>
    </source>
</evidence>
<keyword evidence="5" id="KW-1185">Reference proteome</keyword>
<name>A0A1I4G0E6_9FIRM</name>
<feature type="binding site" evidence="2">
    <location>
        <position position="108"/>
    </location>
    <ligand>
        <name>Mn(2+)</name>
        <dbReference type="ChEBI" id="CHEBI:29035"/>
        <label>2</label>
    </ligand>
</feature>
<dbReference type="SUPFAM" id="SSF55031">
    <property type="entry name" value="Bacterial exopeptidase dimerisation domain"/>
    <property type="match status" value="1"/>
</dbReference>
<comment type="cofactor">
    <cofactor evidence="2">
        <name>Mn(2+)</name>
        <dbReference type="ChEBI" id="CHEBI:29035"/>
    </cofactor>
    <text evidence="2">The Mn(2+) ion enhances activity.</text>
</comment>
<dbReference type="PANTHER" id="PTHR11014">
    <property type="entry name" value="PEPTIDASE M20 FAMILY MEMBER"/>
    <property type="match status" value="1"/>
</dbReference>
<dbReference type="Pfam" id="PF07687">
    <property type="entry name" value="M20_dimer"/>
    <property type="match status" value="1"/>
</dbReference>
<dbReference type="FunFam" id="3.30.70.360:FF:000001">
    <property type="entry name" value="N-acetyldiaminopimelate deacetylase"/>
    <property type="match status" value="1"/>
</dbReference>
<dbReference type="GO" id="GO:0046872">
    <property type="term" value="F:metal ion binding"/>
    <property type="evidence" value="ECO:0007669"/>
    <property type="project" value="UniProtKB-KW"/>
</dbReference>
<dbReference type="Pfam" id="PF01546">
    <property type="entry name" value="Peptidase_M20"/>
    <property type="match status" value="1"/>
</dbReference>
<feature type="binding site" evidence="2">
    <location>
        <position position="166"/>
    </location>
    <ligand>
        <name>Mn(2+)</name>
        <dbReference type="ChEBI" id="CHEBI:29035"/>
        <label>2</label>
    </ligand>
</feature>
<dbReference type="Gene3D" id="3.40.630.10">
    <property type="entry name" value="Zn peptidases"/>
    <property type="match status" value="1"/>
</dbReference>
<evidence type="ECO:0000256" key="2">
    <source>
        <dbReference type="PIRSR" id="PIRSR005962-1"/>
    </source>
</evidence>
<dbReference type="EMBL" id="FOTI01000004">
    <property type="protein sequence ID" value="SFL23622.1"/>
    <property type="molecule type" value="Genomic_DNA"/>
</dbReference>
<evidence type="ECO:0000256" key="1">
    <source>
        <dbReference type="ARBA" id="ARBA00022801"/>
    </source>
</evidence>
<dbReference type="InterPro" id="IPR011650">
    <property type="entry name" value="Peptidase_M20_dimer"/>
</dbReference>
<evidence type="ECO:0000313" key="4">
    <source>
        <dbReference type="EMBL" id="SFL23622.1"/>
    </source>
</evidence>
<keyword evidence="1 4" id="KW-0378">Hydrolase</keyword>
<dbReference type="Gene3D" id="3.30.70.360">
    <property type="match status" value="1"/>
</dbReference>
<reference evidence="4 5" key="1">
    <citation type="submission" date="2016-10" db="EMBL/GenBank/DDBJ databases">
        <authorList>
            <person name="de Groot N.N."/>
        </authorList>
    </citation>
    <scope>NUCLEOTIDE SEQUENCE [LARGE SCALE GENOMIC DNA]</scope>
    <source>
        <strain evidence="4 5">ATCC 51327</strain>
    </source>
</reference>
<dbReference type="NCBIfam" id="TIGR01891">
    <property type="entry name" value="amidohydrolases"/>
    <property type="match status" value="1"/>
</dbReference>
<dbReference type="OrthoDB" id="9776731at2"/>
<evidence type="ECO:0000313" key="5">
    <source>
        <dbReference type="Proteomes" id="UP000199006"/>
    </source>
</evidence>